<name>A0A803RCG0_CANSA</name>
<dbReference type="InterPro" id="IPR036691">
    <property type="entry name" value="Endo/exonu/phosph_ase_sf"/>
</dbReference>
<evidence type="ECO:0000256" key="8">
    <source>
        <dbReference type="ARBA" id="ARBA00022801"/>
    </source>
</evidence>
<evidence type="ECO:0000313" key="16">
    <source>
        <dbReference type="Proteomes" id="UP000596661"/>
    </source>
</evidence>
<dbReference type="SUPFAM" id="SSF90209">
    <property type="entry name" value="Ran binding protein zinc finger-like"/>
    <property type="match status" value="1"/>
</dbReference>
<keyword evidence="8" id="KW-0378">Hydrolase</keyword>
<evidence type="ECO:0000313" key="15">
    <source>
        <dbReference type="EnsemblPlants" id="cds.novel_model_908_5bda875f.5.5bdae6e4"/>
    </source>
</evidence>
<dbReference type="SUPFAM" id="SSF56219">
    <property type="entry name" value="DNase I-like"/>
    <property type="match status" value="1"/>
</dbReference>
<dbReference type="GO" id="GO:0006302">
    <property type="term" value="P:double-strand break repair"/>
    <property type="evidence" value="ECO:0007669"/>
    <property type="project" value="TreeGrafter"/>
</dbReference>
<dbReference type="PANTHER" id="PTHR15822">
    <property type="entry name" value="TRAF AND TNF RECEPTOR-ASSOCIATED PROTEIN"/>
    <property type="match status" value="1"/>
</dbReference>
<dbReference type="InterPro" id="IPR001876">
    <property type="entry name" value="Znf_RanBP2"/>
</dbReference>
<dbReference type="InterPro" id="IPR036443">
    <property type="entry name" value="Znf_RanBP2_sf"/>
</dbReference>
<comment type="cofactor">
    <cofactor evidence="1">
        <name>Mn(2+)</name>
        <dbReference type="ChEBI" id="CHEBI:29035"/>
    </cofactor>
</comment>
<dbReference type="Proteomes" id="UP000596661">
    <property type="component" value="Chromosome 2"/>
</dbReference>
<keyword evidence="5" id="KW-0479">Metal-binding</keyword>
<evidence type="ECO:0000256" key="2">
    <source>
        <dbReference type="ARBA" id="ARBA00001946"/>
    </source>
</evidence>
<protein>
    <recommendedName>
        <fullName evidence="14">RanBP2-type domain-containing protein</fullName>
    </recommendedName>
</protein>
<keyword evidence="7" id="KW-0863">Zinc-finger</keyword>
<keyword evidence="16" id="KW-1185">Reference proteome</keyword>
<dbReference type="PANTHER" id="PTHR15822:SF4">
    <property type="entry name" value="TYROSYL-DNA PHOSPHODIESTERASE 2"/>
    <property type="match status" value="1"/>
</dbReference>
<keyword evidence="13" id="KW-0812">Transmembrane</keyword>
<keyword evidence="4" id="KW-0540">Nuclease</keyword>
<dbReference type="GO" id="GO:0005737">
    <property type="term" value="C:cytoplasm"/>
    <property type="evidence" value="ECO:0007669"/>
    <property type="project" value="TreeGrafter"/>
</dbReference>
<reference evidence="15" key="2">
    <citation type="submission" date="2021-03" db="UniProtKB">
        <authorList>
            <consortium name="EnsemblPlants"/>
        </authorList>
    </citation>
    <scope>IDENTIFICATION</scope>
</reference>
<keyword evidence="10" id="KW-0460">Magnesium</keyword>
<keyword evidence="9" id="KW-0862">Zinc</keyword>
<keyword evidence="11" id="KW-0234">DNA repair</keyword>
<evidence type="ECO:0000256" key="11">
    <source>
        <dbReference type="ARBA" id="ARBA00023204"/>
    </source>
</evidence>
<dbReference type="SMART" id="SM00547">
    <property type="entry name" value="ZnF_RBZ"/>
    <property type="match status" value="2"/>
</dbReference>
<dbReference type="Gramene" id="novel_model_908_5bda875f.5.5bdae6e4">
    <property type="protein sequence ID" value="cds.novel_model_908_5bda875f.5.5bdae6e4"/>
    <property type="gene ID" value="novel_gene_607_5bda875f"/>
</dbReference>
<dbReference type="InterPro" id="IPR005135">
    <property type="entry name" value="Endo/exonuclease/phosphatase"/>
</dbReference>
<evidence type="ECO:0000256" key="4">
    <source>
        <dbReference type="ARBA" id="ARBA00022722"/>
    </source>
</evidence>
<dbReference type="GO" id="GO:0070260">
    <property type="term" value="F:5'-tyrosyl-DNA phosphodiesterase activity"/>
    <property type="evidence" value="ECO:0007669"/>
    <property type="project" value="TreeGrafter"/>
</dbReference>
<dbReference type="GO" id="GO:0004518">
    <property type="term" value="F:nuclease activity"/>
    <property type="evidence" value="ECO:0007669"/>
    <property type="project" value="UniProtKB-KW"/>
</dbReference>
<evidence type="ECO:0000256" key="12">
    <source>
        <dbReference type="ARBA" id="ARBA00023242"/>
    </source>
</evidence>
<evidence type="ECO:0000256" key="6">
    <source>
        <dbReference type="ARBA" id="ARBA00022763"/>
    </source>
</evidence>
<comment type="subcellular location">
    <subcellularLocation>
        <location evidence="3">Nucleus</location>
        <location evidence="3">PML body</location>
    </subcellularLocation>
</comment>
<dbReference type="EMBL" id="UZAU01000241">
    <property type="status" value="NOT_ANNOTATED_CDS"/>
    <property type="molecule type" value="Genomic_DNA"/>
</dbReference>
<evidence type="ECO:0000256" key="13">
    <source>
        <dbReference type="SAM" id="Phobius"/>
    </source>
</evidence>
<keyword evidence="13" id="KW-1133">Transmembrane helix</keyword>
<comment type="cofactor">
    <cofactor evidence="2">
        <name>Mg(2+)</name>
        <dbReference type="ChEBI" id="CHEBI:18420"/>
    </cofactor>
</comment>
<evidence type="ECO:0000256" key="10">
    <source>
        <dbReference type="ARBA" id="ARBA00022842"/>
    </source>
</evidence>
<sequence length="306" mass="34274">MSWACKRCTFLNPSSQKSTCQICFSSESSSLPSSSSSSLASTPKWSCKACTFLNPYKNSNCEVCDTRAHVSSFSSFEDLNDTGPDSELDSSVGSVFLPLQPCKRMKISEPVGVEPDSAKLGGFQSVKASDKGATVSEEAGSGTAQTTLKILSYNVWFREDLEPEKRMKAIGDLIELHSPEIICFQEVTPNIYNIFKQSNWWRMYNCSGTNQMAFPGSYFCIQVHETLIYDIEIIGLKLLNMKWSIIIMIFESDEIVFSTVSIFGGMSPFLGIDLYMINARRIIYCSFYPIQNIFCCQSIILLLQIR</sequence>
<proteinExistence type="predicted"/>
<evidence type="ECO:0000256" key="1">
    <source>
        <dbReference type="ARBA" id="ARBA00001936"/>
    </source>
</evidence>
<evidence type="ECO:0000256" key="7">
    <source>
        <dbReference type="ARBA" id="ARBA00022771"/>
    </source>
</evidence>
<evidence type="ECO:0000256" key="9">
    <source>
        <dbReference type="ARBA" id="ARBA00022833"/>
    </source>
</evidence>
<feature type="domain" description="RanBP2-type" evidence="14">
    <location>
        <begin position="45"/>
        <end position="64"/>
    </location>
</feature>
<feature type="transmembrane region" description="Helical" evidence="13">
    <location>
        <begin position="255"/>
        <end position="275"/>
    </location>
</feature>
<dbReference type="InterPro" id="IPR051547">
    <property type="entry name" value="TDP2-like"/>
</dbReference>
<dbReference type="PROSITE" id="PS01358">
    <property type="entry name" value="ZF_RANBP2_1"/>
    <property type="match status" value="1"/>
</dbReference>
<dbReference type="EnsemblPlants" id="novel_model_908_5bda875f.5.5bdae6e4">
    <property type="protein sequence ID" value="cds.novel_model_908_5bda875f.5.5bdae6e4"/>
    <property type="gene ID" value="novel_gene_607_5bda875f"/>
</dbReference>
<keyword evidence="13" id="KW-0472">Membrane</keyword>
<organism evidence="15 16">
    <name type="scientific">Cannabis sativa</name>
    <name type="common">Hemp</name>
    <name type="synonym">Marijuana</name>
    <dbReference type="NCBI Taxonomy" id="3483"/>
    <lineage>
        <taxon>Eukaryota</taxon>
        <taxon>Viridiplantae</taxon>
        <taxon>Streptophyta</taxon>
        <taxon>Embryophyta</taxon>
        <taxon>Tracheophyta</taxon>
        <taxon>Spermatophyta</taxon>
        <taxon>Magnoliopsida</taxon>
        <taxon>eudicotyledons</taxon>
        <taxon>Gunneridae</taxon>
        <taxon>Pentapetalae</taxon>
        <taxon>rosids</taxon>
        <taxon>fabids</taxon>
        <taxon>Rosales</taxon>
        <taxon>Cannabaceae</taxon>
        <taxon>Cannabis</taxon>
    </lineage>
</organism>
<accession>A0A803RCG0</accession>
<dbReference type="Pfam" id="PF03372">
    <property type="entry name" value="Exo_endo_phos"/>
    <property type="match status" value="1"/>
</dbReference>
<evidence type="ECO:0000256" key="3">
    <source>
        <dbReference type="ARBA" id="ARBA00004322"/>
    </source>
</evidence>
<dbReference type="GO" id="GO:0003697">
    <property type="term" value="F:single-stranded DNA binding"/>
    <property type="evidence" value="ECO:0007669"/>
    <property type="project" value="TreeGrafter"/>
</dbReference>
<dbReference type="AlphaFoldDB" id="A0A803RCG0"/>
<reference evidence="15" key="1">
    <citation type="submission" date="2018-11" db="EMBL/GenBank/DDBJ databases">
        <authorList>
            <person name="Grassa J C."/>
        </authorList>
    </citation>
    <scope>NUCLEOTIDE SEQUENCE [LARGE SCALE GENOMIC DNA]</scope>
</reference>
<dbReference type="GO" id="GO:0008270">
    <property type="term" value="F:zinc ion binding"/>
    <property type="evidence" value="ECO:0007669"/>
    <property type="project" value="UniProtKB-KW"/>
</dbReference>
<evidence type="ECO:0000256" key="5">
    <source>
        <dbReference type="ARBA" id="ARBA00022723"/>
    </source>
</evidence>
<keyword evidence="12" id="KW-0539">Nucleus</keyword>
<dbReference type="Gene3D" id="2.30.30.380">
    <property type="entry name" value="Zn-finger domain of Sec23/24"/>
    <property type="match status" value="1"/>
</dbReference>
<keyword evidence="6" id="KW-0227">DNA damage</keyword>
<evidence type="ECO:0000259" key="14">
    <source>
        <dbReference type="PROSITE" id="PS01358"/>
    </source>
</evidence>
<dbReference type="Gene3D" id="3.60.10.10">
    <property type="entry name" value="Endonuclease/exonuclease/phosphatase"/>
    <property type="match status" value="1"/>
</dbReference>